<comment type="caution">
    <text evidence="1">The sequence shown here is derived from an EMBL/GenBank/DDBJ whole genome shotgun (WGS) entry which is preliminary data.</text>
</comment>
<accession>A0A0V0RQM9</accession>
<gene>
    <name evidence="1" type="ORF">T07_11114</name>
</gene>
<dbReference type="OrthoDB" id="10619024at2759"/>
<reference evidence="1 2" key="1">
    <citation type="submission" date="2015-01" db="EMBL/GenBank/DDBJ databases">
        <title>Evolution of Trichinella species and genotypes.</title>
        <authorList>
            <person name="Korhonen P.K."/>
            <person name="Edoardo P."/>
            <person name="Giuseppe L.R."/>
            <person name="Gasser R.B."/>
        </authorList>
    </citation>
    <scope>NUCLEOTIDE SEQUENCE [LARGE SCALE GENOMIC DNA]</scope>
    <source>
        <strain evidence="1">ISS37</strain>
    </source>
</reference>
<evidence type="ECO:0000313" key="2">
    <source>
        <dbReference type="Proteomes" id="UP000054630"/>
    </source>
</evidence>
<dbReference type="AlphaFoldDB" id="A0A0V0RQM9"/>
<keyword evidence="2" id="KW-1185">Reference proteome</keyword>
<protein>
    <submittedName>
        <fullName evidence="1">Uncharacterized protein</fullName>
    </submittedName>
</protein>
<organism evidence="1 2">
    <name type="scientific">Trichinella nelsoni</name>
    <dbReference type="NCBI Taxonomy" id="6336"/>
    <lineage>
        <taxon>Eukaryota</taxon>
        <taxon>Metazoa</taxon>
        <taxon>Ecdysozoa</taxon>
        <taxon>Nematoda</taxon>
        <taxon>Enoplea</taxon>
        <taxon>Dorylaimia</taxon>
        <taxon>Trichinellida</taxon>
        <taxon>Trichinellidae</taxon>
        <taxon>Trichinella</taxon>
    </lineage>
</organism>
<name>A0A0V0RQM9_9BILA</name>
<proteinExistence type="predicted"/>
<sequence>MPSGRGQQMCRTGCLSLKSNTDRSKTILFVKTPFSLNFLRFSLFTKTELQAKIIINLIYLFRFNNVLSATNNQSRMLPPQSYMNELFSRFSCLIIAYCLRGIILSHRLTVDPRTCRNMSCEDDRCVWLKPGMA</sequence>
<evidence type="ECO:0000313" key="1">
    <source>
        <dbReference type="EMBL" id="KRX16749.1"/>
    </source>
</evidence>
<dbReference type="EMBL" id="JYDL01000100">
    <property type="protein sequence ID" value="KRX16749.1"/>
    <property type="molecule type" value="Genomic_DNA"/>
</dbReference>
<dbReference type="Proteomes" id="UP000054630">
    <property type="component" value="Unassembled WGS sequence"/>
</dbReference>